<accession>A0A6A6DAM0</accession>
<proteinExistence type="predicted"/>
<name>A0A6A6DAM0_9PEZI</name>
<keyword evidence="3" id="KW-1185">Reference proteome</keyword>
<evidence type="ECO:0000313" key="2">
    <source>
        <dbReference type="EMBL" id="KAF2175332.1"/>
    </source>
</evidence>
<feature type="domain" description="Heterokaryon incompatibility" evidence="1">
    <location>
        <begin position="22"/>
        <end position="114"/>
    </location>
</feature>
<dbReference type="Proteomes" id="UP000800200">
    <property type="component" value="Unassembled WGS sequence"/>
</dbReference>
<evidence type="ECO:0000313" key="3">
    <source>
        <dbReference type="Proteomes" id="UP000800200"/>
    </source>
</evidence>
<evidence type="ECO:0000259" key="1">
    <source>
        <dbReference type="Pfam" id="PF06985"/>
    </source>
</evidence>
<reference evidence="2" key="1">
    <citation type="journal article" date="2020" name="Stud. Mycol.">
        <title>101 Dothideomycetes genomes: a test case for predicting lifestyles and emergence of pathogens.</title>
        <authorList>
            <person name="Haridas S."/>
            <person name="Albert R."/>
            <person name="Binder M."/>
            <person name="Bloem J."/>
            <person name="Labutti K."/>
            <person name="Salamov A."/>
            <person name="Andreopoulos B."/>
            <person name="Baker S."/>
            <person name="Barry K."/>
            <person name="Bills G."/>
            <person name="Bluhm B."/>
            <person name="Cannon C."/>
            <person name="Castanera R."/>
            <person name="Culley D."/>
            <person name="Daum C."/>
            <person name="Ezra D."/>
            <person name="Gonzalez J."/>
            <person name="Henrissat B."/>
            <person name="Kuo A."/>
            <person name="Liang C."/>
            <person name="Lipzen A."/>
            <person name="Lutzoni F."/>
            <person name="Magnuson J."/>
            <person name="Mondo S."/>
            <person name="Nolan M."/>
            <person name="Ohm R."/>
            <person name="Pangilinan J."/>
            <person name="Park H.-J."/>
            <person name="Ramirez L."/>
            <person name="Alfaro M."/>
            <person name="Sun H."/>
            <person name="Tritt A."/>
            <person name="Yoshinaga Y."/>
            <person name="Zwiers L.-H."/>
            <person name="Turgeon B."/>
            <person name="Goodwin S."/>
            <person name="Spatafora J."/>
            <person name="Crous P."/>
            <person name="Grigoriev I."/>
        </authorList>
    </citation>
    <scope>NUCLEOTIDE SEQUENCE</scope>
    <source>
        <strain evidence="2">CBS 207.26</strain>
    </source>
</reference>
<organism evidence="2 3">
    <name type="scientific">Zopfia rhizophila CBS 207.26</name>
    <dbReference type="NCBI Taxonomy" id="1314779"/>
    <lineage>
        <taxon>Eukaryota</taxon>
        <taxon>Fungi</taxon>
        <taxon>Dikarya</taxon>
        <taxon>Ascomycota</taxon>
        <taxon>Pezizomycotina</taxon>
        <taxon>Dothideomycetes</taxon>
        <taxon>Dothideomycetes incertae sedis</taxon>
        <taxon>Zopfiaceae</taxon>
        <taxon>Zopfia</taxon>
    </lineage>
</organism>
<dbReference type="OrthoDB" id="674604at2759"/>
<sequence>MRLLHTKTLELSEFLGSNIPPYAILSHTWGAEEVSFDDMNGDRGTTLTKAGYRKIRQCCDKALLDGFDYLWVDTCCIDKRSSAELSEAINAMFKWYQNSAVCYAYLADVPSREEPTSKNIAFAASQWFTRGWTLQELIAPLRVHFLD</sequence>
<dbReference type="AlphaFoldDB" id="A0A6A6DAM0"/>
<dbReference type="Pfam" id="PF06985">
    <property type="entry name" value="HET"/>
    <property type="match status" value="1"/>
</dbReference>
<dbReference type="PANTHER" id="PTHR10622">
    <property type="entry name" value="HET DOMAIN-CONTAINING PROTEIN"/>
    <property type="match status" value="1"/>
</dbReference>
<dbReference type="EMBL" id="ML994736">
    <property type="protein sequence ID" value="KAF2175332.1"/>
    <property type="molecule type" value="Genomic_DNA"/>
</dbReference>
<gene>
    <name evidence="2" type="ORF">K469DRAFT_765441</name>
</gene>
<dbReference type="PANTHER" id="PTHR10622:SF10">
    <property type="entry name" value="HET DOMAIN-CONTAINING PROTEIN"/>
    <property type="match status" value="1"/>
</dbReference>
<protein>
    <submittedName>
        <fullName evidence="2">HET-domain-containing protein</fullName>
    </submittedName>
</protein>
<dbReference type="InterPro" id="IPR010730">
    <property type="entry name" value="HET"/>
</dbReference>